<reference evidence="3 4" key="1">
    <citation type="submission" date="2019-03" db="EMBL/GenBank/DDBJ databases">
        <authorList>
            <person name="Gaulin E."/>
            <person name="Dumas B."/>
        </authorList>
    </citation>
    <scope>NUCLEOTIDE SEQUENCE [LARGE SCALE GENOMIC DNA]</scope>
    <source>
        <strain evidence="3">CBS 568.67</strain>
    </source>
</reference>
<evidence type="ECO:0000313" key="4">
    <source>
        <dbReference type="Proteomes" id="UP000332933"/>
    </source>
</evidence>
<reference evidence="2" key="2">
    <citation type="submission" date="2019-06" db="EMBL/GenBank/DDBJ databases">
        <title>Genomics analysis of Aphanomyces spp. identifies a new class of oomycete effector associated with host adaptation.</title>
        <authorList>
            <person name="Gaulin E."/>
        </authorList>
    </citation>
    <scope>NUCLEOTIDE SEQUENCE</scope>
    <source>
        <strain evidence="2">CBS 578.67</strain>
    </source>
</reference>
<dbReference type="EMBL" id="VJMH01005119">
    <property type="protein sequence ID" value="KAF0700520.1"/>
    <property type="molecule type" value="Genomic_DNA"/>
</dbReference>
<accession>A0A485KLK1</accession>
<dbReference type="AlphaFoldDB" id="A0A485KLK1"/>
<sequence length="367" mass="38454">MMATVNTTAVPTAMVVVTGVPSANSAVPNAMSVALVSTPSKRHTVFDCTKLSRAFHSDAIRKDFVLPKGWMAVPPERLPPPGAASSGRRSHGHGSEYSHPTSATTTVAFKGHDLSYSHDGLTYCYATCYAQGPTVAPTKATPAIMAPPANPTTTIDATVVSLVHVVAAAHASAPTVATRTAIPAAGATMFGATPTALPQATGAVAAAVAAAAKIRTTGPTVVVVALAAPKMFVKPTLVVTLSASSPRLESSHVQHKHISFSGLQQSFDSSRIQDILSTLLQDFRRQYDSLDHFLSRSLVHTVTGWALQVSMTSPIIHQRSESRRWAVDSGASKHSAFLCEWLISYEPHSSIAGAADGHPIQVVGRAI</sequence>
<evidence type="ECO:0000256" key="1">
    <source>
        <dbReference type="SAM" id="MobiDB-lite"/>
    </source>
</evidence>
<dbReference type="EMBL" id="CAADRA010005140">
    <property type="protein sequence ID" value="VFT85843.1"/>
    <property type="molecule type" value="Genomic_DNA"/>
</dbReference>
<feature type="region of interest" description="Disordered" evidence="1">
    <location>
        <begin position="75"/>
        <end position="101"/>
    </location>
</feature>
<proteinExistence type="predicted"/>
<evidence type="ECO:0000313" key="3">
    <source>
        <dbReference type="EMBL" id="VFT85843.1"/>
    </source>
</evidence>
<dbReference type="OrthoDB" id="10677363at2759"/>
<protein>
    <submittedName>
        <fullName evidence="3">Aste57867_8959 protein</fullName>
    </submittedName>
</protein>
<evidence type="ECO:0000313" key="2">
    <source>
        <dbReference type="EMBL" id="KAF0700520.1"/>
    </source>
</evidence>
<name>A0A485KLK1_9STRA</name>
<dbReference type="Proteomes" id="UP000332933">
    <property type="component" value="Unassembled WGS sequence"/>
</dbReference>
<keyword evidence="4" id="KW-1185">Reference proteome</keyword>
<organism evidence="3 4">
    <name type="scientific">Aphanomyces stellatus</name>
    <dbReference type="NCBI Taxonomy" id="120398"/>
    <lineage>
        <taxon>Eukaryota</taxon>
        <taxon>Sar</taxon>
        <taxon>Stramenopiles</taxon>
        <taxon>Oomycota</taxon>
        <taxon>Saprolegniomycetes</taxon>
        <taxon>Saprolegniales</taxon>
        <taxon>Verrucalvaceae</taxon>
        <taxon>Aphanomyces</taxon>
    </lineage>
</organism>
<gene>
    <name evidence="3" type="primary">Aste57867_8959</name>
    <name evidence="2" type="ORF">As57867_008924</name>
    <name evidence="3" type="ORF">ASTE57867_8959</name>
</gene>